<organism evidence="2">
    <name type="scientific">marine sediment metagenome</name>
    <dbReference type="NCBI Taxonomy" id="412755"/>
    <lineage>
        <taxon>unclassified sequences</taxon>
        <taxon>metagenomes</taxon>
        <taxon>ecological metagenomes</taxon>
    </lineage>
</organism>
<evidence type="ECO:0000259" key="1">
    <source>
        <dbReference type="PROSITE" id="PS51740"/>
    </source>
</evidence>
<dbReference type="SMART" id="SM00966">
    <property type="entry name" value="SpoVT_AbrB"/>
    <property type="match status" value="1"/>
</dbReference>
<sequence length="93" mass="10606">MAIVKIGPKHQVTIPSEVFRTLNLEVGGQVEVQLRDGVIHLIPQKLIPKDQAWFWTKEWQEKEREADEAIAHGELSGPFESVDELVKHLQGQK</sequence>
<dbReference type="SUPFAM" id="SSF89447">
    <property type="entry name" value="AbrB/MazE/MraZ-like"/>
    <property type="match status" value="1"/>
</dbReference>
<dbReference type="PROSITE" id="PS51740">
    <property type="entry name" value="SPOVT_ABRB"/>
    <property type="match status" value="1"/>
</dbReference>
<dbReference type="InterPro" id="IPR037914">
    <property type="entry name" value="SpoVT-AbrB_sf"/>
</dbReference>
<dbReference type="NCBIfam" id="TIGR01439">
    <property type="entry name" value="lp_hng_hel_AbrB"/>
    <property type="match status" value="1"/>
</dbReference>
<protein>
    <recommendedName>
        <fullName evidence="1">SpoVT-AbrB domain-containing protein</fullName>
    </recommendedName>
</protein>
<dbReference type="EMBL" id="BARV01008825">
    <property type="protein sequence ID" value="GAI08706.1"/>
    <property type="molecule type" value="Genomic_DNA"/>
</dbReference>
<dbReference type="Gene3D" id="2.10.260.10">
    <property type="match status" value="1"/>
</dbReference>
<proteinExistence type="predicted"/>
<dbReference type="Pfam" id="PF04014">
    <property type="entry name" value="MazE_antitoxin"/>
    <property type="match status" value="1"/>
</dbReference>
<dbReference type="GO" id="GO:0003677">
    <property type="term" value="F:DNA binding"/>
    <property type="evidence" value="ECO:0007669"/>
    <property type="project" value="InterPro"/>
</dbReference>
<dbReference type="AlphaFoldDB" id="X1LSA5"/>
<name>X1LSA5_9ZZZZ</name>
<gene>
    <name evidence="2" type="ORF">S06H3_17619</name>
</gene>
<feature type="domain" description="SpoVT-AbrB" evidence="1">
    <location>
        <begin position="1"/>
        <end position="46"/>
    </location>
</feature>
<reference evidence="2" key="1">
    <citation type="journal article" date="2014" name="Front. Microbiol.">
        <title>High frequency of phylogenetically diverse reductive dehalogenase-homologous genes in deep subseafloor sedimentary metagenomes.</title>
        <authorList>
            <person name="Kawai M."/>
            <person name="Futagami T."/>
            <person name="Toyoda A."/>
            <person name="Takaki Y."/>
            <person name="Nishi S."/>
            <person name="Hori S."/>
            <person name="Arai W."/>
            <person name="Tsubouchi T."/>
            <person name="Morono Y."/>
            <person name="Uchiyama I."/>
            <person name="Ito T."/>
            <person name="Fujiyama A."/>
            <person name="Inagaki F."/>
            <person name="Takami H."/>
        </authorList>
    </citation>
    <scope>NUCLEOTIDE SEQUENCE</scope>
    <source>
        <strain evidence="2">Expedition CK06-06</strain>
    </source>
</reference>
<evidence type="ECO:0000313" key="2">
    <source>
        <dbReference type="EMBL" id="GAI08706.1"/>
    </source>
</evidence>
<dbReference type="InterPro" id="IPR007159">
    <property type="entry name" value="SpoVT-AbrB_dom"/>
</dbReference>
<accession>X1LSA5</accession>
<comment type="caution">
    <text evidence="2">The sequence shown here is derived from an EMBL/GenBank/DDBJ whole genome shotgun (WGS) entry which is preliminary data.</text>
</comment>